<proteinExistence type="inferred from homology"/>
<dbReference type="AlphaFoldDB" id="A0A523WCJ3"/>
<organism evidence="3 4">
    <name type="scientific">Aerophobetes bacterium</name>
    <dbReference type="NCBI Taxonomy" id="2030807"/>
    <lineage>
        <taxon>Bacteria</taxon>
        <taxon>Candidatus Aerophobota</taxon>
    </lineage>
</organism>
<dbReference type="PANTHER" id="PTHR36842">
    <property type="entry name" value="PROTEIN TOLB HOMOLOG"/>
    <property type="match status" value="1"/>
</dbReference>
<dbReference type="InterPro" id="IPR011659">
    <property type="entry name" value="WD40"/>
</dbReference>
<dbReference type="Gene3D" id="2.120.10.30">
    <property type="entry name" value="TolB, C-terminal domain"/>
    <property type="match status" value="3"/>
</dbReference>
<evidence type="ECO:0000313" key="4">
    <source>
        <dbReference type="Proteomes" id="UP000319130"/>
    </source>
</evidence>
<evidence type="ECO:0000256" key="1">
    <source>
        <dbReference type="ARBA" id="ARBA00009820"/>
    </source>
</evidence>
<evidence type="ECO:0000256" key="2">
    <source>
        <dbReference type="SAM" id="Phobius"/>
    </source>
</evidence>
<keyword evidence="2" id="KW-0472">Membrane</keyword>
<dbReference type="EMBL" id="SOIZ01000034">
    <property type="protein sequence ID" value="TET64738.1"/>
    <property type="molecule type" value="Genomic_DNA"/>
</dbReference>
<dbReference type="SUPFAM" id="SSF82171">
    <property type="entry name" value="DPP6 N-terminal domain-like"/>
    <property type="match status" value="1"/>
</dbReference>
<comment type="similarity">
    <text evidence="1">Belongs to the TolB family.</text>
</comment>
<comment type="caution">
    <text evidence="3">The sequence shown here is derived from an EMBL/GenBank/DDBJ whole genome shotgun (WGS) entry which is preliminary data.</text>
</comment>
<feature type="transmembrane region" description="Helical" evidence="2">
    <location>
        <begin position="16"/>
        <end position="33"/>
    </location>
</feature>
<evidence type="ECO:0008006" key="5">
    <source>
        <dbReference type="Google" id="ProtNLM"/>
    </source>
</evidence>
<dbReference type="InterPro" id="IPR011042">
    <property type="entry name" value="6-blade_b-propeller_TolB-like"/>
</dbReference>
<dbReference type="Pfam" id="PF26549">
    <property type="entry name" value="Tricorn_N"/>
    <property type="match status" value="1"/>
</dbReference>
<keyword evidence="2" id="KW-0812">Transmembrane</keyword>
<gene>
    <name evidence="3" type="ORF">E3J48_00695</name>
</gene>
<sequence>MFAKFLKKMHEEKGDATVLIVLLIAAAAVYFVAGRKGPRPKEGVPVVQRIARREEWVTVYAEKGKEYSPSPAVERIVPLTSGEGNDIQAICSPDGRDLAFTSDRLGNQDVFVIDLAALGKAAAQKTFIEPNDFHPAWSPDQKSLVFASDRIGVEKIFRVDLTRFAPKMQMTRGVGRDKTPCYSPDGRKIVYSSRPATPLGLPYIWIINLDTNDMTQYVSGYEPSFSPDGKRVLFESKKAGNSDIWILDLTTGDQVQITSDPSDDFDPAWSPDGELIAFASNRPGNSDIWVMKSDGSNLTRITTHPEVDRYPTWSADGDKIYFSSYRNGNYDLFEVGIRIELIMKK</sequence>
<dbReference type="Proteomes" id="UP000319130">
    <property type="component" value="Unassembled WGS sequence"/>
</dbReference>
<protein>
    <recommendedName>
        <fullName evidence="5">DUF5050 domain-containing protein</fullName>
    </recommendedName>
</protein>
<dbReference type="Pfam" id="PF07676">
    <property type="entry name" value="PD40"/>
    <property type="match status" value="3"/>
</dbReference>
<reference evidence="3 4" key="1">
    <citation type="submission" date="2019-03" db="EMBL/GenBank/DDBJ databases">
        <title>Metabolic potential of uncultured bacteria and archaea associated with petroleum seepage in deep-sea sediments.</title>
        <authorList>
            <person name="Dong X."/>
            <person name="Hubert C."/>
        </authorList>
    </citation>
    <scope>NUCLEOTIDE SEQUENCE [LARGE SCALE GENOMIC DNA]</scope>
    <source>
        <strain evidence="3">E29_bin52</strain>
    </source>
</reference>
<dbReference type="PANTHER" id="PTHR36842:SF1">
    <property type="entry name" value="PROTEIN TOLB"/>
    <property type="match status" value="1"/>
</dbReference>
<keyword evidence="2" id="KW-1133">Transmembrane helix</keyword>
<accession>A0A523WCJ3</accession>
<name>A0A523WCJ3_UNCAE</name>
<evidence type="ECO:0000313" key="3">
    <source>
        <dbReference type="EMBL" id="TET64738.1"/>
    </source>
</evidence>